<evidence type="ECO:0000313" key="4">
    <source>
        <dbReference type="WBParaSite" id="MhA1_Contig65.frz3.gene18"/>
    </source>
</evidence>
<evidence type="ECO:0000259" key="2">
    <source>
        <dbReference type="PROSITE" id="PS50229"/>
    </source>
</evidence>
<name>A0A1I8BVB4_MELHA</name>
<dbReference type="Gene3D" id="2.30.29.30">
    <property type="entry name" value="Pleckstrin-homology domain (PH domain)/Phosphotyrosine-binding domain (PTB)"/>
    <property type="match status" value="1"/>
</dbReference>
<proteinExistence type="predicted"/>
<sequence>MDVAHKKQGKQDQHQPCIDWEVEQRKRERPKPIGSSLVSDAENEQLFQLLGNDRISIVAGVAQLLAQDYSSNAWKKVKDGLAVLTKDYAKKHFSLCQYDILNHKIVFEKVLDEDFEVKFYDKCYEFVSFEGGSPYALNFSYYSEARKFKNKLKLIIMRNSYNRDEGVLHLVTFQQLSKEHRKEYIGNPTCFE</sequence>
<dbReference type="SMART" id="SM00461">
    <property type="entry name" value="WH1"/>
    <property type="match status" value="1"/>
</dbReference>
<dbReference type="InterPro" id="IPR000697">
    <property type="entry name" value="WH1/EVH1_dom"/>
</dbReference>
<feature type="region of interest" description="Disordered" evidence="1">
    <location>
        <begin position="1"/>
        <end position="36"/>
    </location>
</feature>
<dbReference type="PROSITE" id="PS50229">
    <property type="entry name" value="WH1"/>
    <property type="match status" value="1"/>
</dbReference>
<dbReference type="SUPFAM" id="SSF50729">
    <property type="entry name" value="PH domain-like"/>
    <property type="match status" value="1"/>
</dbReference>
<dbReference type="WBParaSite" id="MhA1_Contig65.frz3.gene18">
    <property type="protein sequence ID" value="MhA1_Contig65.frz3.gene18"/>
    <property type="gene ID" value="MhA1_Contig65.frz3.gene18"/>
</dbReference>
<evidence type="ECO:0000256" key="1">
    <source>
        <dbReference type="SAM" id="MobiDB-lite"/>
    </source>
</evidence>
<dbReference type="OMA" id="NARFWTR"/>
<dbReference type="AlphaFoldDB" id="A0A1I8BVB4"/>
<reference evidence="4" key="1">
    <citation type="submission" date="2016-11" db="UniProtKB">
        <authorList>
            <consortium name="WormBaseParasite"/>
        </authorList>
    </citation>
    <scope>IDENTIFICATION</scope>
</reference>
<dbReference type="Proteomes" id="UP000095281">
    <property type="component" value="Unplaced"/>
</dbReference>
<organism evidence="3 4">
    <name type="scientific">Meloidogyne hapla</name>
    <name type="common">Root-knot nematode worm</name>
    <dbReference type="NCBI Taxonomy" id="6305"/>
    <lineage>
        <taxon>Eukaryota</taxon>
        <taxon>Metazoa</taxon>
        <taxon>Ecdysozoa</taxon>
        <taxon>Nematoda</taxon>
        <taxon>Chromadorea</taxon>
        <taxon>Rhabditida</taxon>
        <taxon>Tylenchina</taxon>
        <taxon>Tylenchomorpha</taxon>
        <taxon>Tylenchoidea</taxon>
        <taxon>Meloidogynidae</taxon>
        <taxon>Meloidogyninae</taxon>
        <taxon>Meloidogyne</taxon>
    </lineage>
</organism>
<accession>A0A1I8BVB4</accession>
<dbReference type="InterPro" id="IPR011993">
    <property type="entry name" value="PH-like_dom_sf"/>
</dbReference>
<protein>
    <submittedName>
        <fullName evidence="4">WH1 domain-containing protein</fullName>
    </submittedName>
</protein>
<dbReference type="Pfam" id="PF00568">
    <property type="entry name" value="WH1"/>
    <property type="match status" value="1"/>
</dbReference>
<keyword evidence="3" id="KW-1185">Reference proteome</keyword>
<feature type="domain" description="WH1" evidence="2">
    <location>
        <begin position="49"/>
        <end position="159"/>
    </location>
</feature>
<evidence type="ECO:0000313" key="3">
    <source>
        <dbReference type="Proteomes" id="UP000095281"/>
    </source>
</evidence>